<evidence type="ECO:0000313" key="2">
    <source>
        <dbReference type="EMBL" id="MBM7702519.1"/>
    </source>
</evidence>
<evidence type="ECO:0000256" key="1">
    <source>
        <dbReference type="SAM" id="SignalP"/>
    </source>
</evidence>
<proteinExistence type="predicted"/>
<dbReference type="Proteomes" id="UP000809829">
    <property type="component" value="Unassembled WGS sequence"/>
</dbReference>
<evidence type="ECO:0000313" key="3">
    <source>
        <dbReference type="Proteomes" id="UP000809829"/>
    </source>
</evidence>
<accession>A0ABS2QSS5</accession>
<gene>
    <name evidence="2" type="ORF">JOC83_001353</name>
</gene>
<name>A0ABS2QSS5_9BACI</name>
<dbReference type="EMBL" id="JAFBFC010000002">
    <property type="protein sequence ID" value="MBM7702519.1"/>
    <property type="molecule type" value="Genomic_DNA"/>
</dbReference>
<keyword evidence="3" id="KW-1185">Reference proteome</keyword>
<comment type="caution">
    <text evidence="2">The sequence shown here is derived from an EMBL/GenBank/DDBJ whole genome shotgun (WGS) entry which is preliminary data.</text>
</comment>
<reference evidence="2 3" key="1">
    <citation type="submission" date="2021-01" db="EMBL/GenBank/DDBJ databases">
        <title>Genomic Encyclopedia of Type Strains, Phase IV (KMG-IV): sequencing the most valuable type-strain genomes for metagenomic binning, comparative biology and taxonomic classification.</title>
        <authorList>
            <person name="Goeker M."/>
        </authorList>
    </citation>
    <scope>NUCLEOTIDE SEQUENCE [LARGE SCALE GENOMIC DNA]</scope>
    <source>
        <strain evidence="2 3">DSM 104297</strain>
    </source>
</reference>
<feature type="signal peptide" evidence="1">
    <location>
        <begin position="1"/>
        <end position="21"/>
    </location>
</feature>
<keyword evidence="1" id="KW-0732">Signal</keyword>
<feature type="chain" id="PRO_5046975700" evidence="1">
    <location>
        <begin position="22"/>
        <end position="215"/>
    </location>
</feature>
<protein>
    <submittedName>
        <fullName evidence="2">Uncharacterized protein</fullName>
    </submittedName>
</protein>
<sequence>MRKLVLLGVTFLLMNAVTIHAEANYEVISELPNREIEVQAKEKNGMYEEFQLRINGQYLSFPDWTAVKTQSKKPMLKEVDMNEDGRHELVVLLPQKVATGVFVNEAKVVTLTHPVSELRVYDARTVLLNEVKYYMDDGAFHVQLNDKDVLKLKGNAEPPILSIDSFVSYNVDKQGLTATLNLQDAKGKKLGTFKVRYNELKGQAVGPTQMIFSQK</sequence>
<organism evidence="2 3">
    <name type="scientific">Priestia iocasae</name>
    <dbReference type="NCBI Taxonomy" id="2291674"/>
    <lineage>
        <taxon>Bacteria</taxon>
        <taxon>Bacillati</taxon>
        <taxon>Bacillota</taxon>
        <taxon>Bacilli</taxon>
        <taxon>Bacillales</taxon>
        <taxon>Bacillaceae</taxon>
        <taxon>Priestia</taxon>
    </lineage>
</organism>
<dbReference type="RefSeq" id="WP_205185634.1">
    <property type="nucleotide sequence ID" value="NZ_JAFBFC010000002.1"/>
</dbReference>